<sequence length="150" mass="16202">DPVSYATADVSADSYEESTSSATDMIKISHLKFGISQWNESGTGVKAQEDYPMHDVSRKSSSTAPRLPPLDTVTYTFVAIEASFLHPTMEIPASSVDLSGNLELQALRLNHQSMFEVADNVVIARATSAVAVAFLWYDTCLTLGDEVGPV</sequence>
<evidence type="ECO:0000313" key="1">
    <source>
        <dbReference type="EMBL" id="CAG8704519.1"/>
    </source>
</evidence>
<accession>A0ACA9PD26</accession>
<evidence type="ECO:0000313" key="2">
    <source>
        <dbReference type="Proteomes" id="UP000789525"/>
    </source>
</evidence>
<feature type="non-terminal residue" evidence="1">
    <location>
        <position position="1"/>
    </location>
</feature>
<proteinExistence type="predicted"/>
<dbReference type="Proteomes" id="UP000789525">
    <property type="component" value="Unassembled WGS sequence"/>
</dbReference>
<comment type="caution">
    <text evidence="1">The sequence shown here is derived from an EMBL/GenBank/DDBJ whole genome shotgun (WGS) entry which is preliminary data.</text>
</comment>
<protein>
    <submittedName>
        <fullName evidence="1">5944_t:CDS:1</fullName>
    </submittedName>
</protein>
<organism evidence="1 2">
    <name type="scientific">Acaulospora colombiana</name>
    <dbReference type="NCBI Taxonomy" id="27376"/>
    <lineage>
        <taxon>Eukaryota</taxon>
        <taxon>Fungi</taxon>
        <taxon>Fungi incertae sedis</taxon>
        <taxon>Mucoromycota</taxon>
        <taxon>Glomeromycotina</taxon>
        <taxon>Glomeromycetes</taxon>
        <taxon>Diversisporales</taxon>
        <taxon>Acaulosporaceae</taxon>
        <taxon>Acaulospora</taxon>
    </lineage>
</organism>
<name>A0ACA9PD26_9GLOM</name>
<dbReference type="EMBL" id="CAJVPT010033350">
    <property type="protein sequence ID" value="CAG8704519.1"/>
    <property type="molecule type" value="Genomic_DNA"/>
</dbReference>
<gene>
    <name evidence="1" type="ORF">ACOLOM_LOCUS10391</name>
</gene>
<keyword evidence="2" id="KW-1185">Reference proteome</keyword>
<reference evidence="1" key="1">
    <citation type="submission" date="2021-06" db="EMBL/GenBank/DDBJ databases">
        <authorList>
            <person name="Kallberg Y."/>
            <person name="Tangrot J."/>
            <person name="Rosling A."/>
        </authorList>
    </citation>
    <scope>NUCLEOTIDE SEQUENCE</scope>
    <source>
        <strain evidence="1">CL356</strain>
    </source>
</reference>